<dbReference type="InterPro" id="IPR004589">
    <property type="entry name" value="DNA_helicase_ATP-dep_RecQ"/>
</dbReference>
<dbReference type="GO" id="GO:0016787">
    <property type="term" value="F:hydrolase activity"/>
    <property type="evidence" value="ECO:0007669"/>
    <property type="project" value="UniProtKB-KW"/>
</dbReference>
<accession>A0A2C5Z8K6</accession>
<feature type="region of interest" description="Disordered" evidence="13">
    <location>
        <begin position="28"/>
        <end position="166"/>
    </location>
</feature>
<feature type="region of interest" description="Disordered" evidence="13">
    <location>
        <begin position="1515"/>
        <end position="1547"/>
    </location>
</feature>
<evidence type="ECO:0000259" key="15">
    <source>
        <dbReference type="PROSITE" id="PS51194"/>
    </source>
</evidence>
<feature type="compositionally biased region" description="Polar residues" evidence="13">
    <location>
        <begin position="309"/>
        <end position="318"/>
    </location>
</feature>
<keyword evidence="4" id="KW-0378">Hydrolase</keyword>
<feature type="domain" description="Helicase ATP-binding" evidence="14">
    <location>
        <begin position="784"/>
        <end position="965"/>
    </location>
</feature>
<dbReference type="EC" id="5.6.2.4" evidence="11"/>
<dbReference type="InterPro" id="IPR036390">
    <property type="entry name" value="WH_DNA-bd_sf"/>
</dbReference>
<dbReference type="Pfam" id="PF00271">
    <property type="entry name" value="Helicase_C"/>
    <property type="match status" value="1"/>
</dbReference>
<dbReference type="SUPFAM" id="SSF46785">
    <property type="entry name" value="Winged helix' DNA-binding domain"/>
    <property type="match status" value="1"/>
</dbReference>
<reference evidence="16 17" key="1">
    <citation type="submission" date="2017-06" db="EMBL/GenBank/DDBJ databases">
        <title>Ant-infecting Ophiocordyceps genomes reveal a high diversity of potential behavioral manipulation genes and a possible major role for enterotoxins.</title>
        <authorList>
            <person name="De Bekker C."/>
            <person name="Evans H.C."/>
            <person name="Brachmann A."/>
            <person name="Hughes D.P."/>
        </authorList>
    </citation>
    <scope>NUCLEOTIDE SEQUENCE [LARGE SCALE GENOMIC DNA]</scope>
    <source>
        <strain evidence="16 17">Map16</strain>
    </source>
</reference>
<evidence type="ECO:0000256" key="10">
    <source>
        <dbReference type="ARBA" id="ARBA00034617"/>
    </source>
</evidence>
<feature type="compositionally biased region" description="Acidic residues" evidence="13">
    <location>
        <begin position="1361"/>
        <end position="1375"/>
    </location>
</feature>
<dbReference type="InterPro" id="IPR018982">
    <property type="entry name" value="RQC_domain"/>
</dbReference>
<dbReference type="InterPro" id="IPR036388">
    <property type="entry name" value="WH-like_DNA-bd_sf"/>
</dbReference>
<feature type="region of interest" description="Disordered" evidence="13">
    <location>
        <begin position="205"/>
        <end position="282"/>
    </location>
</feature>
<keyword evidence="12" id="KW-0175">Coiled coil</keyword>
<dbReference type="InterPro" id="IPR014001">
    <property type="entry name" value="Helicase_ATP-bd"/>
</dbReference>
<feature type="compositionally biased region" description="Low complexity" evidence="13">
    <location>
        <begin position="28"/>
        <end position="58"/>
    </location>
</feature>
<feature type="compositionally biased region" description="Basic and acidic residues" evidence="13">
    <location>
        <begin position="299"/>
        <end position="308"/>
    </location>
</feature>
<evidence type="ECO:0000256" key="1">
    <source>
        <dbReference type="ARBA" id="ARBA00004123"/>
    </source>
</evidence>
<organism evidence="16 17">
    <name type="scientific">Ophiocordyceps camponoti-rufipedis</name>
    <dbReference type="NCBI Taxonomy" id="2004952"/>
    <lineage>
        <taxon>Eukaryota</taxon>
        <taxon>Fungi</taxon>
        <taxon>Dikarya</taxon>
        <taxon>Ascomycota</taxon>
        <taxon>Pezizomycotina</taxon>
        <taxon>Sordariomycetes</taxon>
        <taxon>Hypocreomycetidae</taxon>
        <taxon>Hypocreales</taxon>
        <taxon>Ophiocordycipitaceae</taxon>
        <taxon>Ophiocordyceps</taxon>
    </lineage>
</organism>
<dbReference type="NCBIfam" id="TIGR00614">
    <property type="entry name" value="recQ_fam"/>
    <property type="match status" value="1"/>
</dbReference>
<dbReference type="GO" id="GO:0005634">
    <property type="term" value="C:nucleus"/>
    <property type="evidence" value="ECO:0007669"/>
    <property type="project" value="UniProtKB-SubCell"/>
</dbReference>
<feature type="compositionally biased region" description="Low complexity" evidence="13">
    <location>
        <begin position="720"/>
        <end position="731"/>
    </location>
</feature>
<feature type="compositionally biased region" description="Polar residues" evidence="13">
    <location>
        <begin position="148"/>
        <end position="162"/>
    </location>
</feature>
<dbReference type="GO" id="GO:0000724">
    <property type="term" value="P:double-strand break repair via homologous recombination"/>
    <property type="evidence" value="ECO:0007669"/>
    <property type="project" value="TreeGrafter"/>
</dbReference>
<feature type="region of interest" description="Disordered" evidence="13">
    <location>
        <begin position="646"/>
        <end position="688"/>
    </location>
</feature>
<keyword evidence="17" id="KW-1185">Reference proteome</keyword>
<dbReference type="SMART" id="SM00487">
    <property type="entry name" value="DEXDc"/>
    <property type="match status" value="1"/>
</dbReference>
<feature type="compositionally biased region" description="Low complexity" evidence="13">
    <location>
        <begin position="1564"/>
        <end position="1583"/>
    </location>
</feature>
<keyword evidence="8" id="KW-0413">Isomerase</keyword>
<feature type="region of interest" description="Disordered" evidence="13">
    <location>
        <begin position="295"/>
        <end position="375"/>
    </location>
</feature>
<dbReference type="GO" id="GO:0003677">
    <property type="term" value="F:DNA binding"/>
    <property type="evidence" value="ECO:0007669"/>
    <property type="project" value="UniProtKB-KW"/>
</dbReference>
<dbReference type="FunFam" id="3.40.50.300:FF:000537">
    <property type="entry name" value="Bloom syndrome RecQ-like helicase"/>
    <property type="match status" value="1"/>
</dbReference>
<evidence type="ECO:0000256" key="7">
    <source>
        <dbReference type="ARBA" id="ARBA00023125"/>
    </source>
</evidence>
<dbReference type="SMART" id="SM00490">
    <property type="entry name" value="HELICc"/>
    <property type="match status" value="1"/>
</dbReference>
<dbReference type="PANTHER" id="PTHR13710:SF153">
    <property type="entry name" value="RECQ-LIKE DNA HELICASE BLM"/>
    <property type="match status" value="1"/>
</dbReference>
<feature type="domain" description="Helicase C-terminal" evidence="15">
    <location>
        <begin position="996"/>
        <end position="1137"/>
    </location>
</feature>
<dbReference type="OrthoDB" id="10261556at2759"/>
<feature type="region of interest" description="Disordered" evidence="13">
    <location>
        <begin position="1293"/>
        <end position="1396"/>
    </location>
</feature>
<dbReference type="InterPro" id="IPR032284">
    <property type="entry name" value="RecQ_Zn-bd"/>
</dbReference>
<dbReference type="FunFam" id="3.40.50.300:FF:001975">
    <property type="entry name" value="ATP-dependent DNA helicase"/>
    <property type="match status" value="1"/>
</dbReference>
<dbReference type="GO" id="GO:0005524">
    <property type="term" value="F:ATP binding"/>
    <property type="evidence" value="ECO:0007669"/>
    <property type="project" value="UniProtKB-KW"/>
</dbReference>
<dbReference type="Gene3D" id="1.10.10.10">
    <property type="entry name" value="Winged helix-like DNA-binding domain superfamily/Winged helix DNA-binding domain"/>
    <property type="match status" value="1"/>
</dbReference>
<feature type="compositionally biased region" description="Gly residues" evidence="13">
    <location>
        <begin position="1659"/>
        <end position="1669"/>
    </location>
</feature>
<dbReference type="PROSITE" id="PS51194">
    <property type="entry name" value="HELICASE_CTER"/>
    <property type="match status" value="1"/>
</dbReference>
<evidence type="ECO:0000256" key="13">
    <source>
        <dbReference type="SAM" id="MobiDB-lite"/>
    </source>
</evidence>
<dbReference type="CDD" id="cd17920">
    <property type="entry name" value="DEXHc_RecQ"/>
    <property type="match status" value="1"/>
</dbReference>
<proteinExistence type="inferred from homology"/>
<dbReference type="PROSITE" id="PS00690">
    <property type="entry name" value="DEAH_ATP_HELICASE"/>
    <property type="match status" value="1"/>
</dbReference>
<comment type="subcellular location">
    <subcellularLocation>
        <location evidence="1">Nucleus</location>
    </subcellularLocation>
</comment>
<dbReference type="InterPro" id="IPR011545">
    <property type="entry name" value="DEAD/DEAH_box_helicase_dom"/>
</dbReference>
<gene>
    <name evidence="16" type="ORF">CDD80_7217</name>
</gene>
<dbReference type="Proteomes" id="UP000226431">
    <property type="component" value="Unassembled WGS sequence"/>
</dbReference>
<evidence type="ECO:0000256" key="2">
    <source>
        <dbReference type="ARBA" id="ARBA00005446"/>
    </source>
</evidence>
<protein>
    <recommendedName>
        <fullName evidence="11">DNA 3'-5' helicase</fullName>
        <ecNumber evidence="11">5.6.2.4</ecNumber>
    </recommendedName>
</protein>
<feature type="compositionally biased region" description="Low complexity" evidence="13">
    <location>
        <begin position="248"/>
        <end position="261"/>
    </location>
</feature>
<keyword evidence="5" id="KW-0347">Helicase</keyword>
<name>A0A2C5Z8K6_9HYPO</name>
<feature type="compositionally biased region" description="Polar residues" evidence="13">
    <location>
        <begin position="76"/>
        <end position="97"/>
    </location>
</feature>
<dbReference type="Gene3D" id="3.40.50.300">
    <property type="entry name" value="P-loop containing nucleotide triphosphate hydrolases"/>
    <property type="match status" value="2"/>
</dbReference>
<feature type="compositionally biased region" description="Polar residues" evidence="13">
    <location>
        <begin position="236"/>
        <end position="247"/>
    </location>
</feature>
<feature type="region of interest" description="Disordered" evidence="13">
    <location>
        <begin position="1561"/>
        <end position="1669"/>
    </location>
</feature>
<comment type="similarity">
    <text evidence="2">Belongs to the helicase family. RecQ subfamily.</text>
</comment>
<evidence type="ECO:0000256" key="12">
    <source>
        <dbReference type="SAM" id="Coils"/>
    </source>
</evidence>
<evidence type="ECO:0000256" key="5">
    <source>
        <dbReference type="ARBA" id="ARBA00022806"/>
    </source>
</evidence>
<evidence type="ECO:0000313" key="16">
    <source>
        <dbReference type="EMBL" id="PHH78195.1"/>
    </source>
</evidence>
<keyword evidence="6" id="KW-0067">ATP-binding</keyword>
<dbReference type="Pfam" id="PF16124">
    <property type="entry name" value="RecQ_Zn_bind"/>
    <property type="match status" value="1"/>
</dbReference>
<evidence type="ECO:0000256" key="9">
    <source>
        <dbReference type="ARBA" id="ARBA00023242"/>
    </source>
</evidence>
<feature type="coiled-coil region" evidence="12">
    <location>
        <begin position="514"/>
        <end position="541"/>
    </location>
</feature>
<keyword evidence="3" id="KW-0547">Nucleotide-binding</keyword>
<comment type="catalytic activity">
    <reaction evidence="10">
        <text>Couples ATP hydrolysis with the unwinding of duplex DNA by translocating in the 3'-5' direction.</text>
        <dbReference type="EC" id="5.6.2.4"/>
    </reaction>
</comment>
<dbReference type="CDD" id="cd18794">
    <property type="entry name" value="SF2_C_RecQ"/>
    <property type="match status" value="1"/>
</dbReference>
<feature type="compositionally biased region" description="Low complexity" evidence="13">
    <location>
        <begin position="102"/>
        <end position="115"/>
    </location>
</feature>
<dbReference type="SMART" id="SM00956">
    <property type="entry name" value="RQC"/>
    <property type="match status" value="1"/>
</dbReference>
<dbReference type="InterPro" id="IPR001650">
    <property type="entry name" value="Helicase_C-like"/>
</dbReference>
<dbReference type="InterPro" id="IPR002464">
    <property type="entry name" value="DNA/RNA_helicase_DEAH_CS"/>
</dbReference>
<dbReference type="GO" id="GO:0005737">
    <property type="term" value="C:cytoplasm"/>
    <property type="evidence" value="ECO:0007669"/>
    <property type="project" value="TreeGrafter"/>
</dbReference>
<dbReference type="GO" id="GO:0009378">
    <property type="term" value="F:four-way junction helicase activity"/>
    <property type="evidence" value="ECO:0007669"/>
    <property type="project" value="TreeGrafter"/>
</dbReference>
<comment type="caution">
    <text evidence="16">The sequence shown here is derived from an EMBL/GenBank/DDBJ whole genome shotgun (WGS) entry which is preliminary data.</text>
</comment>
<evidence type="ECO:0000256" key="3">
    <source>
        <dbReference type="ARBA" id="ARBA00022741"/>
    </source>
</evidence>
<dbReference type="InterPro" id="IPR027417">
    <property type="entry name" value="P-loop_NTPase"/>
</dbReference>
<evidence type="ECO:0000313" key="17">
    <source>
        <dbReference type="Proteomes" id="UP000226431"/>
    </source>
</evidence>
<feature type="compositionally biased region" description="Polar residues" evidence="13">
    <location>
        <begin position="662"/>
        <end position="674"/>
    </location>
</feature>
<keyword evidence="7" id="KW-0238">DNA-binding</keyword>
<evidence type="ECO:0000256" key="11">
    <source>
        <dbReference type="ARBA" id="ARBA00034808"/>
    </source>
</evidence>
<evidence type="ECO:0000256" key="8">
    <source>
        <dbReference type="ARBA" id="ARBA00023235"/>
    </source>
</evidence>
<feature type="region of interest" description="Disordered" evidence="13">
    <location>
        <begin position="589"/>
        <end position="609"/>
    </location>
</feature>
<feature type="compositionally biased region" description="Low complexity" evidence="13">
    <location>
        <begin position="1621"/>
        <end position="1649"/>
    </location>
</feature>
<dbReference type="Pfam" id="PF00270">
    <property type="entry name" value="DEAD"/>
    <property type="match status" value="1"/>
</dbReference>
<dbReference type="GO" id="GO:0005694">
    <property type="term" value="C:chromosome"/>
    <property type="evidence" value="ECO:0007669"/>
    <property type="project" value="TreeGrafter"/>
</dbReference>
<feature type="compositionally biased region" description="Acidic residues" evidence="13">
    <location>
        <begin position="1515"/>
        <end position="1526"/>
    </location>
</feature>
<sequence>MTRNNLAEHLTWLMSNVSSTKPAAHVFPAPSQLSQAPPPTRSQTSQTSTASRSRAPDPVDFPPVGDPEVIGHGLSVSRQSTVEAHSGSSMGRLTSTTKSKKPLLVSQLPQQLPTPSATGDERARQRKAGRAVQDAGGGGASTARSRAQSNKQTPRPATSSGLNLDFTGFDDDDLEVMDLTEETVASGGSLEFGDDVKLWDEKTAHWSSPAPCRSARKRKCHQPGPEEEFPDIYQILGTNPPASTPRTGSAAGHHASALGSSRSRRGEAGNESARSHSAKSRRVADLSLVIEELSSPSRRVAERRDQLTSDKTPGSSSRDGPKRRRVSVEPPVFALSSGDEAARPVKPGCVPDSEDEFVTPPSRSANTRFADEESGGKSIVKAEADNCERETVVGGSAPGVSAVDAAMAALHSPPSGHAPKLLTLLSADEQALNRCLASLESRIQQNGRDFSRAVIERWPREKRDAIKSEKERLLKQRSAVAELSGSMESYKAICERRESLANQVAQSYANGLDTDEDEIRLDELTDQVQEMEQQLIRILTDAGLDRTSFFEPSNDAVDVLGTQPSYGGAMDTSGESTVIAAAGTQVVQQTQLPRPRRNEAVSAEEDSWDEGVAQELNQFKADQSSKGKAVARHISFDVPDDLFSELGDDDAAPLPAPRRPQSKSVSAPPNTTSALPRARSHTDNFSDFSDDADMLAFAQDYETRQSGRGPTPRRSRQVLSPASGNATSSSSKVHGSPKRSMPPASAVLSIPPELMRHPWSPEVQRILKDRFRMKGFRHNQLEAINATLGGQDAFVLMPTGGGKSLCYQLPAVVKTGKTRGVTIVVSPLLSLMQDQVEHMKALGIQAVAFNGECSTEYKREVMSAFEERNPEHFVELLYVTPEMVSKNTAFTRAMESLYRKGKFARLVIDEAHCVSQWGHDFRPDYKTLGQVRLKFPEVPVMALTATATKNVIVDIRHNLGMARCQTFSQSFNRPNLFYEVQKKKTNADATDKIAALIKAKYANATGIVYTISRKQAETVAETLRDQGIAARHYHAAIEPREKAQVLASWQKGLVKVVVATIAFGMGIDKADVRFVMHHGLPKSLEGYYQETGRAGRDGKPSDCILFFGKADIRVLKKLIQDGEGSAEQRERQMVMLNRVTSFCDNMADCRRSEVLRYFGEDIGPEQCQKQCDNCRSGLVFELQDFSTYAIAAIRVVQKQRRLTAVQCAEILLGKKYPKNEEELSGDYFGVAQGLKKHELIRVIDRLSAEKALNEDNVVGNHGMAIQYLQIGPTARQFLARERQLKLSIQVDEAPAASKTGKTTRKKKSRQSPPVQSTYVSSPMLDRQRSRPQQRASSDDHGLTSNGYVNDGFVVSDQEMRDCDDDDDDQDDEDAFEPLPKHRPPRPPAVKVSGRRNTLGPQITVDERLSSLPEIHQDLVNAFVIEAQKVEERIRNAKELRRPLFTERDFREMAMSWTTSLDKMSRIPGIDAAKVAEHGPKLLPLLLQHHDLYKQILAASGADQDDEVVDLISSEVEADGDDDDDGDGLAKTGIDSHYFGAPSANPPAQTAQVQAFHNRLQGLESQQSASTPSSRPSKPASSSTFRGGGPNRKFSGRRWQKRSGNGGSSGGNGGTAPRRRPSAAASARRASGSSSGPAARSAAGAGAGASLKRDGRLGKRAGGGIGLMPL</sequence>
<dbReference type="Pfam" id="PF09382">
    <property type="entry name" value="RQC"/>
    <property type="match status" value="1"/>
</dbReference>
<dbReference type="GO" id="GO:0006260">
    <property type="term" value="P:DNA replication"/>
    <property type="evidence" value="ECO:0007669"/>
    <property type="project" value="InterPro"/>
</dbReference>
<evidence type="ECO:0000259" key="14">
    <source>
        <dbReference type="PROSITE" id="PS51192"/>
    </source>
</evidence>
<feature type="region of interest" description="Disordered" evidence="13">
    <location>
        <begin position="703"/>
        <end position="745"/>
    </location>
</feature>
<dbReference type="PANTHER" id="PTHR13710">
    <property type="entry name" value="DNA HELICASE RECQ FAMILY MEMBER"/>
    <property type="match status" value="1"/>
</dbReference>
<dbReference type="PROSITE" id="PS51192">
    <property type="entry name" value="HELICASE_ATP_BIND_1"/>
    <property type="match status" value="1"/>
</dbReference>
<evidence type="ECO:0000256" key="4">
    <source>
        <dbReference type="ARBA" id="ARBA00022801"/>
    </source>
</evidence>
<feature type="compositionally biased region" description="Gly residues" evidence="13">
    <location>
        <begin position="1603"/>
        <end position="1613"/>
    </location>
</feature>
<keyword evidence="9" id="KW-0539">Nucleus</keyword>
<evidence type="ECO:0000256" key="6">
    <source>
        <dbReference type="ARBA" id="ARBA00022840"/>
    </source>
</evidence>
<dbReference type="STRING" id="2004952.A0A2C5Z8K6"/>
<dbReference type="SUPFAM" id="SSF52540">
    <property type="entry name" value="P-loop containing nucleoside triphosphate hydrolases"/>
    <property type="match status" value="1"/>
</dbReference>
<dbReference type="GO" id="GO:0043138">
    <property type="term" value="F:3'-5' DNA helicase activity"/>
    <property type="evidence" value="ECO:0007669"/>
    <property type="project" value="UniProtKB-EC"/>
</dbReference>
<dbReference type="EMBL" id="NJES01000088">
    <property type="protein sequence ID" value="PHH78195.1"/>
    <property type="molecule type" value="Genomic_DNA"/>
</dbReference>
<feature type="compositionally biased region" description="Polar residues" evidence="13">
    <location>
        <begin position="1310"/>
        <end position="1320"/>
    </location>
</feature>